<evidence type="ECO:0000313" key="3">
    <source>
        <dbReference type="EMBL" id="MDK9498954.1"/>
    </source>
</evidence>
<evidence type="ECO:0000256" key="2">
    <source>
        <dbReference type="SAM" id="Phobius"/>
    </source>
</evidence>
<keyword evidence="4" id="KW-1185">Reference proteome</keyword>
<evidence type="ECO:0000256" key="1">
    <source>
        <dbReference type="SAM" id="MobiDB-lite"/>
    </source>
</evidence>
<dbReference type="PROSITE" id="PS51318">
    <property type="entry name" value="TAT"/>
    <property type="match status" value="1"/>
</dbReference>
<dbReference type="RefSeq" id="WP_285344986.1">
    <property type="nucleotide sequence ID" value="NZ_JASITI010000037.1"/>
</dbReference>
<dbReference type="Proteomes" id="UP001223390">
    <property type="component" value="Unassembled WGS sequence"/>
</dbReference>
<feature type="region of interest" description="Disordered" evidence="1">
    <location>
        <begin position="199"/>
        <end position="237"/>
    </location>
</feature>
<feature type="transmembrane region" description="Helical" evidence="2">
    <location>
        <begin position="420"/>
        <end position="442"/>
    </location>
</feature>
<sequence>MDRVRQARRTALATGAALGLLAWSAWLPGTAYAIPAAGPSAGASGPGGALAEYRPADGAKPVRGAPSTADAPLLEAGTPYEDTLAPGERVYRLGLDDASTVYVSAVLRPPAGAGVGHGDGLEVEVMTSGGRACPRNPGRASFGYDPVPLGAVGQRRLAEDAECQGAGTYYAKVTRTAGKDSDRAAWPVELLVMREPAPAAGTAPAAAPSVRPSASPSLPGTDPVARTGGTGFNDARAVGPGVWRDDLRPGQTRFYRVPLDWGQQLGIGAEVAKARMTKDYGSASDGLTVALYSPYRGLVDAEGTPYDGKQAAVTLPKTAPVAYENRFSGVPEVEPVRVAGWYYVAVTLGGKVGEFTEDATPVPLTLRMDVAGGPARAPAYEEGLAAAGFGVGAADRAAAKEGLTAPEAAAARDDASAMRVVAAAGFGAGAVLLLVLGGWTLLARRGRAAP</sequence>
<feature type="compositionally biased region" description="Low complexity" evidence="1">
    <location>
        <begin position="199"/>
        <end position="219"/>
    </location>
</feature>
<organism evidence="3 4">
    <name type="scientific">Streptomyces katrae</name>
    <dbReference type="NCBI Taxonomy" id="68223"/>
    <lineage>
        <taxon>Bacteria</taxon>
        <taxon>Bacillati</taxon>
        <taxon>Actinomycetota</taxon>
        <taxon>Actinomycetes</taxon>
        <taxon>Kitasatosporales</taxon>
        <taxon>Streptomycetaceae</taxon>
        <taxon>Streptomyces</taxon>
    </lineage>
</organism>
<dbReference type="EMBL" id="JASITI010000037">
    <property type="protein sequence ID" value="MDK9498954.1"/>
    <property type="molecule type" value="Genomic_DNA"/>
</dbReference>
<feature type="region of interest" description="Disordered" evidence="1">
    <location>
        <begin position="60"/>
        <end position="80"/>
    </location>
</feature>
<comment type="caution">
    <text evidence="3">The sequence shown here is derived from an EMBL/GenBank/DDBJ whole genome shotgun (WGS) entry which is preliminary data.</text>
</comment>
<name>A0ABT7GZB8_9ACTN</name>
<keyword evidence="2" id="KW-0472">Membrane</keyword>
<dbReference type="InterPro" id="IPR006311">
    <property type="entry name" value="TAT_signal"/>
</dbReference>
<protein>
    <recommendedName>
        <fullName evidence="5">Aromatic ring-opening dioxygenase LigA</fullName>
    </recommendedName>
</protein>
<reference evidence="3 4" key="1">
    <citation type="submission" date="2023-05" db="EMBL/GenBank/DDBJ databases">
        <title>Sequencing and Assembly of Streptomyces sp. NP73.</title>
        <authorList>
            <person name="Konwar A.N."/>
            <person name="Saikia K."/>
            <person name="Thakur D."/>
        </authorList>
    </citation>
    <scope>NUCLEOTIDE SEQUENCE [LARGE SCALE GENOMIC DNA]</scope>
    <source>
        <strain evidence="3 4">NP73</strain>
    </source>
</reference>
<keyword evidence="2" id="KW-1133">Transmembrane helix</keyword>
<gene>
    <name evidence="3" type="ORF">QEZ40_004161</name>
</gene>
<proteinExistence type="predicted"/>
<evidence type="ECO:0008006" key="5">
    <source>
        <dbReference type="Google" id="ProtNLM"/>
    </source>
</evidence>
<keyword evidence="2" id="KW-0812">Transmembrane</keyword>
<accession>A0ABT7GZB8</accession>
<evidence type="ECO:0000313" key="4">
    <source>
        <dbReference type="Proteomes" id="UP001223390"/>
    </source>
</evidence>